<feature type="non-terminal residue" evidence="2">
    <location>
        <position position="167"/>
    </location>
</feature>
<reference evidence="2 3" key="1">
    <citation type="journal article" date="2017" name="Mycologia">
        <title>Bifiguratus adelaidae, gen. et sp. nov., a new member of Mucoromycotina in endophytic and soil-dwelling habitats.</title>
        <authorList>
            <person name="Torres-Cruz T.J."/>
            <person name="Billingsley Tobias T.L."/>
            <person name="Almatruk M."/>
            <person name="Hesse C."/>
            <person name="Kuske C.R."/>
            <person name="Desiro A."/>
            <person name="Benucci G.M."/>
            <person name="Bonito G."/>
            <person name="Stajich J.E."/>
            <person name="Dunlap C."/>
            <person name="Arnold A.E."/>
            <person name="Porras-Alfaro A."/>
        </authorList>
    </citation>
    <scope>NUCLEOTIDE SEQUENCE [LARGE SCALE GENOMIC DNA]</scope>
    <source>
        <strain evidence="2 3">AZ0501</strain>
    </source>
</reference>
<dbReference type="GO" id="GO:0016491">
    <property type="term" value="F:oxidoreductase activity"/>
    <property type="evidence" value="ECO:0007669"/>
    <property type="project" value="InterPro"/>
</dbReference>
<evidence type="ECO:0000259" key="1">
    <source>
        <dbReference type="Pfam" id="PF00248"/>
    </source>
</evidence>
<dbReference type="InterPro" id="IPR036812">
    <property type="entry name" value="NAD(P)_OxRdtase_dom_sf"/>
</dbReference>
<dbReference type="Proteomes" id="UP000242875">
    <property type="component" value="Unassembled WGS sequence"/>
</dbReference>
<dbReference type="OrthoDB" id="416253at2759"/>
<evidence type="ECO:0000313" key="2">
    <source>
        <dbReference type="EMBL" id="OZJ01505.1"/>
    </source>
</evidence>
<evidence type="ECO:0000313" key="3">
    <source>
        <dbReference type="Proteomes" id="UP000242875"/>
    </source>
</evidence>
<dbReference type="Gene3D" id="3.20.20.100">
    <property type="entry name" value="NADP-dependent oxidoreductase domain"/>
    <property type="match status" value="1"/>
</dbReference>
<dbReference type="CDD" id="cd19071">
    <property type="entry name" value="AKR_AKR1-5-like"/>
    <property type="match status" value="1"/>
</dbReference>
<gene>
    <name evidence="2" type="ORF">BZG36_05578</name>
</gene>
<feature type="domain" description="NADP-dependent oxidoreductase" evidence="1">
    <location>
        <begin position="19"/>
        <end position="167"/>
    </location>
</feature>
<dbReference type="Pfam" id="PF00248">
    <property type="entry name" value="Aldo_ket_red"/>
    <property type="match status" value="1"/>
</dbReference>
<accession>A0A261XT19</accession>
<dbReference type="PROSITE" id="PS00798">
    <property type="entry name" value="ALDOKETO_REDUCTASE_1"/>
    <property type="match status" value="1"/>
</dbReference>
<dbReference type="AlphaFoldDB" id="A0A261XT19"/>
<dbReference type="PRINTS" id="PR00069">
    <property type="entry name" value="ALDKETRDTASE"/>
</dbReference>
<organism evidence="2 3">
    <name type="scientific">Bifiguratus adelaidae</name>
    <dbReference type="NCBI Taxonomy" id="1938954"/>
    <lineage>
        <taxon>Eukaryota</taxon>
        <taxon>Fungi</taxon>
        <taxon>Fungi incertae sedis</taxon>
        <taxon>Mucoromycota</taxon>
        <taxon>Mucoromycotina</taxon>
        <taxon>Endogonomycetes</taxon>
        <taxon>Endogonales</taxon>
        <taxon>Endogonales incertae sedis</taxon>
        <taxon>Bifiguratus</taxon>
    </lineage>
</organism>
<keyword evidence="3" id="KW-1185">Reference proteome</keyword>
<dbReference type="PANTHER" id="PTHR11732">
    <property type="entry name" value="ALDO/KETO REDUCTASE"/>
    <property type="match status" value="1"/>
</dbReference>
<dbReference type="EMBL" id="MVBO01000327">
    <property type="protein sequence ID" value="OZJ01505.1"/>
    <property type="molecule type" value="Genomic_DNA"/>
</dbReference>
<dbReference type="InterPro" id="IPR020471">
    <property type="entry name" value="AKR"/>
</dbReference>
<dbReference type="InterPro" id="IPR018170">
    <property type="entry name" value="Aldo/ket_reductase_CS"/>
</dbReference>
<proteinExistence type="predicted"/>
<dbReference type="PROSITE" id="PS00062">
    <property type="entry name" value="ALDOKETO_REDUCTASE_2"/>
    <property type="match status" value="1"/>
</dbReference>
<dbReference type="InterPro" id="IPR023210">
    <property type="entry name" value="NADP_OxRdtase_dom"/>
</dbReference>
<dbReference type="SUPFAM" id="SSF51430">
    <property type="entry name" value="NAD(P)-linked oxidoreductase"/>
    <property type="match status" value="1"/>
</dbReference>
<protein>
    <recommendedName>
        <fullName evidence="1">NADP-dependent oxidoreductase domain-containing protein</fullName>
    </recommendedName>
</protein>
<sequence length="167" mass="18956">MVYTKAHVLNTGYKMPYVGLGTFGGPSAPEQVHQATAEALKIGYRHLDCAYTYMTEEAVGKALAESGVPREEVFVTSKLANPFHRTEHVRPVFERSLKLLGLDYLDLYLIHWPCAWQFNGYDFDKLEPKDKDGYMIVEEVDFLETWKAMEELVKAGLVRSIGVSNFT</sequence>
<name>A0A261XT19_9FUNG</name>
<comment type="caution">
    <text evidence="2">The sequence shown here is derived from an EMBL/GenBank/DDBJ whole genome shotgun (WGS) entry which is preliminary data.</text>
</comment>